<evidence type="ECO:0000313" key="2">
    <source>
        <dbReference type="Proteomes" id="UP001549691"/>
    </source>
</evidence>
<comment type="caution">
    <text evidence="1">The sequence shown here is derived from an EMBL/GenBank/DDBJ whole genome shotgun (WGS) entry which is preliminary data.</text>
</comment>
<gene>
    <name evidence="1" type="ORF">ABXR19_18535</name>
</gene>
<keyword evidence="2" id="KW-1185">Reference proteome</keyword>
<name>A0ABV2TQI2_9RHOO</name>
<evidence type="ECO:0000313" key="1">
    <source>
        <dbReference type="EMBL" id="MET7016189.1"/>
    </source>
</evidence>
<accession>A0ABV2TQI2</accession>
<reference evidence="1 2" key="1">
    <citation type="submission" date="2024-07" db="EMBL/GenBank/DDBJ databases">
        <title>Uliginosibacterium flavum JJ3220;KACC:17644.</title>
        <authorList>
            <person name="Kim M.K."/>
        </authorList>
    </citation>
    <scope>NUCLEOTIDE SEQUENCE [LARGE SCALE GENOMIC DNA]</scope>
    <source>
        <strain evidence="1 2">KACC:17644</strain>
    </source>
</reference>
<dbReference type="RefSeq" id="WP_354602646.1">
    <property type="nucleotide sequence ID" value="NZ_JBEWZI010000030.1"/>
</dbReference>
<protein>
    <recommendedName>
        <fullName evidence="3">Restriction endonuclease type IV Mrr domain-containing protein</fullName>
    </recommendedName>
</protein>
<dbReference type="EMBL" id="JBEWZI010000030">
    <property type="protein sequence ID" value="MET7016189.1"/>
    <property type="molecule type" value="Genomic_DNA"/>
</dbReference>
<evidence type="ECO:0008006" key="3">
    <source>
        <dbReference type="Google" id="ProtNLM"/>
    </source>
</evidence>
<proteinExistence type="predicted"/>
<dbReference type="Proteomes" id="UP001549691">
    <property type="component" value="Unassembled WGS sequence"/>
</dbReference>
<sequence>MIKDSSQKQKAIRYCVAQGYVPYMEAVVRYSADTADVATDITDVDVLGLKPASEYAPRRVLFDCKTQAKLSAVSRALWAAGLLKMVKGDSAFVILTKAAPEGHRLAAAEISVKLFSEKLFDNFAKSATINYFEGIAYLDDLVAWETFHDLGNKYTKTAPLVSFLTSEAPFEDDPAAGFRALLARLKQAEGEFDATKPSHLMLYGMVVSQAIVFLSAMTQSFNSAFDPEMSKDKFENSLKNYVWGGKEGYELRKRLHTAIQSGRSEEAPPLQFPSLDLFVEMQRSMLDAPFLIGSAALPVKDIAFRQLCAPREHADRRINLELTSNVRARQFALQTNRYIGSLSRLLKECADYYARVLKESIN</sequence>
<organism evidence="1 2">
    <name type="scientific">Uliginosibacterium flavum</name>
    <dbReference type="NCBI Taxonomy" id="1396831"/>
    <lineage>
        <taxon>Bacteria</taxon>
        <taxon>Pseudomonadati</taxon>
        <taxon>Pseudomonadota</taxon>
        <taxon>Betaproteobacteria</taxon>
        <taxon>Rhodocyclales</taxon>
        <taxon>Zoogloeaceae</taxon>
        <taxon>Uliginosibacterium</taxon>
    </lineage>
</organism>